<protein>
    <submittedName>
        <fullName evidence="8">S41 family peptidase</fullName>
    </submittedName>
</protein>
<evidence type="ECO:0000259" key="7">
    <source>
        <dbReference type="PROSITE" id="PS50106"/>
    </source>
</evidence>
<dbReference type="InterPro" id="IPR001478">
    <property type="entry name" value="PDZ"/>
</dbReference>
<dbReference type="GO" id="GO:0006508">
    <property type="term" value="P:proteolysis"/>
    <property type="evidence" value="ECO:0007669"/>
    <property type="project" value="UniProtKB-KW"/>
</dbReference>
<keyword evidence="3 5" id="KW-0378">Hydrolase</keyword>
<reference evidence="8 9" key="1">
    <citation type="submission" date="2018-12" db="EMBL/GenBank/DDBJ databases">
        <title>Genome Sequence of Candidatus Viridilinea halotolerans isolated from saline sulfide-rich spring.</title>
        <authorList>
            <person name="Grouzdev D.S."/>
            <person name="Burganskaya E.I."/>
            <person name="Krutkina M.S."/>
            <person name="Sukhacheva M.V."/>
            <person name="Gorlenko V.M."/>
        </authorList>
    </citation>
    <scope>NUCLEOTIDE SEQUENCE [LARGE SCALE GENOMIC DNA]</scope>
    <source>
        <strain evidence="8">Chok-6</strain>
    </source>
</reference>
<organism evidence="8 9">
    <name type="scientific">Candidatus Viridilinea halotolerans</name>
    <dbReference type="NCBI Taxonomy" id="2491704"/>
    <lineage>
        <taxon>Bacteria</taxon>
        <taxon>Bacillati</taxon>
        <taxon>Chloroflexota</taxon>
        <taxon>Chloroflexia</taxon>
        <taxon>Chloroflexales</taxon>
        <taxon>Chloroflexineae</taxon>
        <taxon>Oscillochloridaceae</taxon>
        <taxon>Candidatus Viridilinea</taxon>
    </lineage>
</organism>
<sequence>MVRKSHALMVGLVVTLLVGTLAFGGGWVAARTFGTTPVDALIANLGLGGVRQDTPADLREQFAVFWQVWSIVEGEFYRPAPLDRQRMVYGAVQGMLASLEDEYTNFQEPEAAAVSRESMQGRFEGIGAYLRYEAGEIVIDRPFRRSPAEQAGLLTGDVVLAVDGEPMATIIADLSEGEATAAAAAKIRGPKGSLVTLTLRRGADGEPFDVGIIRDEVPLMTVNAEMLDNGVAYIQITEFKASTTELLDETLREISAQNPTHIVLDLRNNPGGFLQTAREVLGRFYNGVALYEHENGGVVKELTTVSGPEDLRLYDIPMVVLINGGSASAAEIVAGALRDERPNTTLLGEKSFGKGSVQNIHQLRDGSSARITVAHWLTPNGSEINRVGITPEHIVAASDDVAAYAVPCVADRRPAEGQTVCADAQLAWGLRLLDGNPPPPPPQTSDTLMPPPRKTAT</sequence>
<dbReference type="Gene3D" id="3.90.226.10">
    <property type="entry name" value="2-enoyl-CoA Hydratase, Chain A, domain 1"/>
    <property type="match status" value="1"/>
</dbReference>
<evidence type="ECO:0000256" key="4">
    <source>
        <dbReference type="ARBA" id="ARBA00022825"/>
    </source>
</evidence>
<evidence type="ECO:0000256" key="1">
    <source>
        <dbReference type="ARBA" id="ARBA00009179"/>
    </source>
</evidence>
<dbReference type="InterPro" id="IPR036034">
    <property type="entry name" value="PDZ_sf"/>
</dbReference>
<dbReference type="GO" id="GO:0004175">
    <property type="term" value="F:endopeptidase activity"/>
    <property type="evidence" value="ECO:0007669"/>
    <property type="project" value="TreeGrafter"/>
</dbReference>
<dbReference type="SMART" id="SM00228">
    <property type="entry name" value="PDZ"/>
    <property type="match status" value="1"/>
</dbReference>
<evidence type="ECO:0000256" key="3">
    <source>
        <dbReference type="ARBA" id="ARBA00022801"/>
    </source>
</evidence>
<name>A0A426UAU4_9CHLR</name>
<dbReference type="GO" id="GO:0030288">
    <property type="term" value="C:outer membrane-bounded periplasmic space"/>
    <property type="evidence" value="ECO:0007669"/>
    <property type="project" value="TreeGrafter"/>
</dbReference>
<dbReference type="InterPro" id="IPR041489">
    <property type="entry name" value="PDZ_6"/>
</dbReference>
<dbReference type="Pfam" id="PF17820">
    <property type="entry name" value="PDZ_6"/>
    <property type="match status" value="1"/>
</dbReference>
<dbReference type="PANTHER" id="PTHR32060">
    <property type="entry name" value="TAIL-SPECIFIC PROTEASE"/>
    <property type="match status" value="1"/>
</dbReference>
<dbReference type="Proteomes" id="UP000280307">
    <property type="component" value="Unassembled WGS sequence"/>
</dbReference>
<feature type="compositionally biased region" description="Pro residues" evidence="6">
    <location>
        <begin position="436"/>
        <end position="457"/>
    </location>
</feature>
<dbReference type="SMART" id="SM00245">
    <property type="entry name" value="TSPc"/>
    <property type="match status" value="1"/>
</dbReference>
<dbReference type="InterPro" id="IPR004447">
    <property type="entry name" value="Peptidase_S41A"/>
</dbReference>
<dbReference type="PANTHER" id="PTHR32060:SF30">
    <property type="entry name" value="CARBOXY-TERMINAL PROCESSING PROTEASE CTPA"/>
    <property type="match status" value="1"/>
</dbReference>
<feature type="region of interest" description="Disordered" evidence="6">
    <location>
        <begin position="432"/>
        <end position="457"/>
    </location>
</feature>
<dbReference type="PROSITE" id="PS50106">
    <property type="entry name" value="PDZ"/>
    <property type="match status" value="1"/>
</dbReference>
<dbReference type="SUPFAM" id="SSF50156">
    <property type="entry name" value="PDZ domain-like"/>
    <property type="match status" value="1"/>
</dbReference>
<dbReference type="Gene3D" id="3.30.750.44">
    <property type="match status" value="1"/>
</dbReference>
<dbReference type="AlphaFoldDB" id="A0A426UAU4"/>
<dbReference type="GO" id="GO:0008236">
    <property type="term" value="F:serine-type peptidase activity"/>
    <property type="evidence" value="ECO:0007669"/>
    <property type="project" value="UniProtKB-KW"/>
</dbReference>
<comment type="caution">
    <text evidence="8">The sequence shown here is derived from an EMBL/GenBank/DDBJ whole genome shotgun (WGS) entry which is preliminary data.</text>
</comment>
<evidence type="ECO:0000313" key="9">
    <source>
        <dbReference type="Proteomes" id="UP000280307"/>
    </source>
</evidence>
<gene>
    <name evidence="8" type="ORF">EI684_01225</name>
</gene>
<dbReference type="InterPro" id="IPR005151">
    <property type="entry name" value="Tail-specific_protease"/>
</dbReference>
<feature type="domain" description="PDZ" evidence="7">
    <location>
        <begin position="111"/>
        <end position="179"/>
    </location>
</feature>
<dbReference type="SUPFAM" id="SSF52096">
    <property type="entry name" value="ClpP/crotonase"/>
    <property type="match status" value="1"/>
</dbReference>
<keyword evidence="2 5" id="KW-0645">Protease</keyword>
<evidence type="ECO:0000313" key="8">
    <source>
        <dbReference type="EMBL" id="RRR77688.1"/>
    </source>
</evidence>
<dbReference type="Gene3D" id="2.30.42.10">
    <property type="match status" value="1"/>
</dbReference>
<dbReference type="CDD" id="cd07560">
    <property type="entry name" value="Peptidase_S41_CPP"/>
    <property type="match status" value="1"/>
</dbReference>
<dbReference type="GO" id="GO:0007165">
    <property type="term" value="P:signal transduction"/>
    <property type="evidence" value="ECO:0007669"/>
    <property type="project" value="TreeGrafter"/>
</dbReference>
<dbReference type="NCBIfam" id="TIGR00225">
    <property type="entry name" value="prc"/>
    <property type="match status" value="1"/>
</dbReference>
<accession>A0A426UAU4</accession>
<comment type="similarity">
    <text evidence="1 5">Belongs to the peptidase S41A family.</text>
</comment>
<evidence type="ECO:0000256" key="2">
    <source>
        <dbReference type="ARBA" id="ARBA00022670"/>
    </source>
</evidence>
<dbReference type="InterPro" id="IPR029045">
    <property type="entry name" value="ClpP/crotonase-like_dom_sf"/>
</dbReference>
<evidence type="ECO:0000256" key="5">
    <source>
        <dbReference type="RuleBase" id="RU004404"/>
    </source>
</evidence>
<dbReference type="EMBL" id="RSAS01000050">
    <property type="protein sequence ID" value="RRR77688.1"/>
    <property type="molecule type" value="Genomic_DNA"/>
</dbReference>
<dbReference type="Pfam" id="PF03572">
    <property type="entry name" value="Peptidase_S41"/>
    <property type="match status" value="1"/>
</dbReference>
<proteinExistence type="inferred from homology"/>
<keyword evidence="4 5" id="KW-0720">Serine protease</keyword>
<dbReference type="CDD" id="cd06782">
    <property type="entry name" value="cpPDZ_CPP-like"/>
    <property type="match status" value="1"/>
</dbReference>
<evidence type="ECO:0000256" key="6">
    <source>
        <dbReference type="SAM" id="MobiDB-lite"/>
    </source>
</evidence>